<dbReference type="InterPro" id="IPR000305">
    <property type="entry name" value="GIY-YIG_endonuc"/>
</dbReference>
<dbReference type="Proteomes" id="UP000230304">
    <property type="component" value="Unassembled WGS sequence"/>
</dbReference>
<dbReference type="PROSITE" id="PS50164">
    <property type="entry name" value="GIY_YIG"/>
    <property type="match status" value="1"/>
</dbReference>
<dbReference type="EMBL" id="PEUA01000060">
    <property type="protein sequence ID" value="PIV42049.1"/>
    <property type="molecule type" value="Genomic_DNA"/>
</dbReference>
<dbReference type="SUPFAM" id="SSF82771">
    <property type="entry name" value="GIY-YIG endonuclease"/>
    <property type="match status" value="1"/>
</dbReference>
<dbReference type="Gene3D" id="3.40.1440.10">
    <property type="entry name" value="GIY-YIG endonuclease"/>
    <property type="match status" value="1"/>
</dbReference>
<feature type="domain" description="GIY-YIG" evidence="1">
    <location>
        <begin position="9"/>
        <end position="84"/>
    </location>
</feature>
<protein>
    <submittedName>
        <fullName evidence="2">Excinuclease ABC subunit C</fullName>
    </submittedName>
</protein>
<dbReference type="Pfam" id="PF01541">
    <property type="entry name" value="GIY-YIG"/>
    <property type="match status" value="1"/>
</dbReference>
<reference evidence="3" key="1">
    <citation type="submission" date="2017-09" db="EMBL/GenBank/DDBJ databases">
        <title>Depth-based differentiation of microbial function through sediment-hosted aquifers and enrichment of novel symbionts in the deep terrestrial subsurface.</title>
        <authorList>
            <person name="Probst A.J."/>
            <person name="Ladd B."/>
            <person name="Jarett J.K."/>
            <person name="Geller-Mcgrath D.E."/>
            <person name="Sieber C.M.K."/>
            <person name="Emerson J.B."/>
            <person name="Anantharaman K."/>
            <person name="Thomas B.C."/>
            <person name="Malmstrom R."/>
            <person name="Stieglmeier M."/>
            <person name="Klingl A."/>
            <person name="Woyke T."/>
            <person name="Ryan C.M."/>
            <person name="Banfield J.F."/>
        </authorList>
    </citation>
    <scope>NUCLEOTIDE SEQUENCE [LARGE SCALE GENOMIC DNA]</scope>
</reference>
<dbReference type="AlphaFoldDB" id="A0A2M7D7G6"/>
<evidence type="ECO:0000313" key="3">
    <source>
        <dbReference type="Proteomes" id="UP000230304"/>
    </source>
</evidence>
<comment type="caution">
    <text evidence="2">The sequence shown here is derived from an EMBL/GenBank/DDBJ whole genome shotgun (WGS) entry which is preliminary data.</text>
</comment>
<name>A0A2M7D7G6_9BACT</name>
<sequence>MPRTTVLNKFHYTYVLESFKDHKRYVGYTANLRERLKEHNAGKSFSTKPRLPFKLIYCEVCLNEEDARRRESFFKQTKGRRFITKRLKGYYAQYYK</sequence>
<gene>
    <name evidence="2" type="ORF">COS26_02685</name>
</gene>
<evidence type="ECO:0000259" key="1">
    <source>
        <dbReference type="PROSITE" id="PS50164"/>
    </source>
</evidence>
<organism evidence="2 3">
    <name type="scientific">Candidatus Nealsonbacteria bacterium CG02_land_8_20_14_3_00_40_11</name>
    <dbReference type="NCBI Taxonomy" id="1974700"/>
    <lineage>
        <taxon>Bacteria</taxon>
        <taxon>Candidatus Nealsoniibacteriota</taxon>
    </lineage>
</organism>
<proteinExistence type="predicted"/>
<dbReference type="InterPro" id="IPR035901">
    <property type="entry name" value="GIY-YIG_endonuc_sf"/>
</dbReference>
<accession>A0A2M7D7G6</accession>
<evidence type="ECO:0000313" key="2">
    <source>
        <dbReference type="EMBL" id="PIV42049.1"/>
    </source>
</evidence>